<evidence type="ECO:0000259" key="2">
    <source>
        <dbReference type="Pfam" id="PF01370"/>
    </source>
</evidence>
<dbReference type="PANTHER" id="PTHR11092">
    <property type="entry name" value="SUGAR NUCLEOTIDE EPIMERASE RELATED"/>
    <property type="match status" value="1"/>
</dbReference>
<gene>
    <name evidence="4" type="ORF">ACFQ45_11855</name>
</gene>
<dbReference type="Pfam" id="PF08338">
    <property type="entry name" value="DUF1731"/>
    <property type="match status" value="1"/>
</dbReference>
<comment type="similarity">
    <text evidence="1">Belongs to the NAD(P)-dependent epimerase/dehydratase family. SDR39U1 subfamily.</text>
</comment>
<dbReference type="PANTHER" id="PTHR11092:SF0">
    <property type="entry name" value="EPIMERASE FAMILY PROTEIN SDR39U1"/>
    <property type="match status" value="1"/>
</dbReference>
<evidence type="ECO:0000313" key="5">
    <source>
        <dbReference type="Proteomes" id="UP001597059"/>
    </source>
</evidence>
<dbReference type="InterPro" id="IPR036291">
    <property type="entry name" value="NAD(P)-bd_dom_sf"/>
</dbReference>
<dbReference type="InterPro" id="IPR010099">
    <property type="entry name" value="SDR39U1"/>
</dbReference>
<dbReference type="InterPro" id="IPR013549">
    <property type="entry name" value="DUF1731"/>
</dbReference>
<evidence type="ECO:0000313" key="4">
    <source>
        <dbReference type="EMBL" id="MFD1384069.1"/>
    </source>
</evidence>
<feature type="domain" description="DUF1731" evidence="3">
    <location>
        <begin position="241"/>
        <end position="286"/>
    </location>
</feature>
<keyword evidence="5" id="KW-1185">Reference proteome</keyword>
<proteinExistence type="inferred from homology"/>
<reference evidence="5" key="1">
    <citation type="journal article" date="2019" name="Int. J. Syst. Evol. Microbiol.">
        <title>The Global Catalogue of Microorganisms (GCM) 10K type strain sequencing project: providing services to taxonomists for standard genome sequencing and annotation.</title>
        <authorList>
            <consortium name="The Broad Institute Genomics Platform"/>
            <consortium name="The Broad Institute Genome Sequencing Center for Infectious Disease"/>
            <person name="Wu L."/>
            <person name="Ma J."/>
        </authorList>
    </citation>
    <scope>NUCLEOTIDE SEQUENCE [LARGE SCALE GENOMIC DNA]</scope>
    <source>
        <strain evidence="5">JCM 30774</strain>
    </source>
</reference>
<organism evidence="4 5">
    <name type="scientific">Rhodanobacter aciditrophus</name>
    <dbReference type="NCBI Taxonomy" id="1623218"/>
    <lineage>
        <taxon>Bacteria</taxon>
        <taxon>Pseudomonadati</taxon>
        <taxon>Pseudomonadota</taxon>
        <taxon>Gammaproteobacteria</taxon>
        <taxon>Lysobacterales</taxon>
        <taxon>Rhodanobacteraceae</taxon>
        <taxon>Rhodanobacter</taxon>
    </lineage>
</organism>
<dbReference type="Gene3D" id="3.40.50.720">
    <property type="entry name" value="NAD(P)-binding Rossmann-like Domain"/>
    <property type="match status" value="1"/>
</dbReference>
<dbReference type="RefSeq" id="WP_377367937.1">
    <property type="nucleotide sequence ID" value="NZ_JBHTMN010000012.1"/>
</dbReference>
<sequence length="294" mass="32907">MKLLITGANGFVASYLMPKLAKEGHELYALIHQHSFAIPDYVTRLSLDDLKGWDFVFNGVINLAGANIGEKRWTQERKNTLFSSRVDFTQELCNSLINKPAIWLNASAVGYYGNDENKTFTEESTPNSGFTHDLCNAWEQFAIDRGFQRTVIFRLGVVLGNGGVLDKMLLPYKLGLGSKIGSGRQFFPWIHIQDVCNFICNALTDQSYQGVYNLVAPETVNQVYFSKTLSKTLGRPHLLWTPACALELAMGEMGTLVTKGQKVIPKRLLERDFTFEYPELNQALTSIVSAPHGE</sequence>
<evidence type="ECO:0000256" key="1">
    <source>
        <dbReference type="ARBA" id="ARBA00009353"/>
    </source>
</evidence>
<dbReference type="SUPFAM" id="SSF51735">
    <property type="entry name" value="NAD(P)-binding Rossmann-fold domains"/>
    <property type="match status" value="1"/>
</dbReference>
<protein>
    <submittedName>
        <fullName evidence="4">TIGR01777 family oxidoreductase</fullName>
    </submittedName>
</protein>
<dbReference type="NCBIfam" id="TIGR01777">
    <property type="entry name" value="yfcH"/>
    <property type="match status" value="1"/>
</dbReference>
<name>A0ABW4B1H3_9GAMM</name>
<accession>A0ABW4B1H3</accession>
<comment type="caution">
    <text evidence="4">The sequence shown here is derived from an EMBL/GenBank/DDBJ whole genome shotgun (WGS) entry which is preliminary data.</text>
</comment>
<dbReference type="EMBL" id="JBHTMN010000012">
    <property type="protein sequence ID" value="MFD1384069.1"/>
    <property type="molecule type" value="Genomic_DNA"/>
</dbReference>
<feature type="domain" description="NAD-dependent epimerase/dehydratase" evidence="2">
    <location>
        <begin position="4"/>
        <end position="213"/>
    </location>
</feature>
<dbReference type="Pfam" id="PF01370">
    <property type="entry name" value="Epimerase"/>
    <property type="match status" value="1"/>
</dbReference>
<evidence type="ECO:0000259" key="3">
    <source>
        <dbReference type="Pfam" id="PF08338"/>
    </source>
</evidence>
<dbReference type="Proteomes" id="UP001597059">
    <property type="component" value="Unassembled WGS sequence"/>
</dbReference>
<dbReference type="InterPro" id="IPR001509">
    <property type="entry name" value="Epimerase_deHydtase"/>
</dbReference>